<accession>A0A502EIW5</accession>
<organism evidence="2 3">
    <name type="scientific">Flavobacterium pectinovorum</name>
    <dbReference type="NCBI Taxonomy" id="29533"/>
    <lineage>
        <taxon>Bacteria</taxon>
        <taxon>Pseudomonadati</taxon>
        <taxon>Bacteroidota</taxon>
        <taxon>Flavobacteriia</taxon>
        <taxon>Flavobacteriales</taxon>
        <taxon>Flavobacteriaceae</taxon>
        <taxon>Flavobacterium</taxon>
    </lineage>
</organism>
<dbReference type="InterPro" id="IPR055354">
    <property type="entry name" value="DUF7507"/>
</dbReference>
<dbReference type="RefSeq" id="WP_140510200.1">
    <property type="nucleotide sequence ID" value="NZ_RCZH01000014.1"/>
</dbReference>
<evidence type="ECO:0000313" key="2">
    <source>
        <dbReference type="EMBL" id="TPG36271.1"/>
    </source>
</evidence>
<sequence length="1031" mass="110526">MSHKSLLPNHTFFISKIVLLFLLISFKMSSQTKITTIYTDWNGYWKSNGLTGVGNRPDTENNLLAFEWNNKTYSTGVNDAILNGKPITYSPQKFRALKIQTLGLDPANMYFLQGSKIDGDDAITKLIPPLAGATSTGAELASRLTDGINGLTLGTGIANIKAGSAEFKVGTNNLNINGLGDNIPDLIVTQVADPGGTADVFKFVDKDNNVVGHALSTNFGSMSAIGTYSLDLFRADNAARAFTPAATRDIRMLAIETSEFGITAANAASVDRFVITFSGSSDCAFIAFNTNSLKIPELTLVTKGTLNSCGKVGDKINYTFEVTNTGEVPITDIKVTDALTGITISGNPIASLAVGAKTTLTGVYTITAADVAAGKIINTGKVTGVDPSLNTVEFNNTPAAIFLLTPPTISAFTNTTCTTLGTITLTDLPPSGNWTVERTPGAVKTVGTGISITLTGIPVGKYTYKVYNTCFMSPSSAEVTITNQSSTTWDGTAWSTGDPNATKSAVFAGPFTITADIEACSCTINSGVNIIVPAGRTLNIKNALNVVSGGSLTFQNNSSLLQTNGTSNLNTGNIIYQRNTDLVRRYDFTYWSTPITNTAQPYTLHKLSPDTLLDKYNSYNSQASAWDISLNGTRVMVPAVGYTVRAPQTFSLTNAVVYPAVFTGVPNNGDYSVQIYATKWSLIGNPYPSAIDADKFININHLASPSVDVGALYFWTHNSPPSGTPSAGGTYDYTSNDYAVYTLSGSTATGAKLPDGSHEDPPSGKIAACQSFFMKASGPGSVKFTNDMRISGSNNQFFKTTNSKELEKNRLWLNLTNAKGAFKQALISYIEGATNTWDINYDATTMNGNSFIDLYSINDSQKLSIQGRALPFEDSDRIPLGYKTTVAGDFTIAIDHADGLFDNQAIYLEDKTTGTVTDLRAANYTFTTAIGTFVDRFTIAYTKKTLGTGDFESTQDDVLISIKDKIIKVTATTETIKEVTIYDISGKLLYNKKKIGVAELQIPNLQSSNQVLLVKVTLDNNYVVTKKIIFQ</sequence>
<dbReference type="InterPro" id="IPR047589">
    <property type="entry name" value="DUF11_rpt"/>
</dbReference>
<evidence type="ECO:0000313" key="3">
    <source>
        <dbReference type="Proteomes" id="UP000319700"/>
    </source>
</evidence>
<reference evidence="2 3" key="1">
    <citation type="journal article" date="2019" name="Environ. Microbiol.">
        <title>Species interactions and distinct microbial communities in high Arctic permafrost affected cryosols are associated with the CH4 and CO2 gas fluxes.</title>
        <authorList>
            <person name="Altshuler I."/>
            <person name="Hamel J."/>
            <person name="Turney S."/>
            <person name="Magnuson E."/>
            <person name="Levesque R."/>
            <person name="Greer C."/>
            <person name="Whyte L.G."/>
        </authorList>
    </citation>
    <scope>NUCLEOTIDE SEQUENCE [LARGE SCALE GENOMIC DNA]</scope>
    <source>
        <strain evidence="2 3">42</strain>
    </source>
</reference>
<dbReference type="Proteomes" id="UP000319700">
    <property type="component" value="Unassembled WGS sequence"/>
</dbReference>
<name>A0A502EIW5_9FLAO</name>
<feature type="domain" description="DUF7507" evidence="1">
    <location>
        <begin position="296"/>
        <end position="392"/>
    </location>
</feature>
<dbReference type="OrthoDB" id="1652165at2"/>
<keyword evidence="3" id="KW-1185">Reference proteome</keyword>
<dbReference type="Pfam" id="PF24346">
    <property type="entry name" value="DUF7507"/>
    <property type="match status" value="1"/>
</dbReference>
<gene>
    <name evidence="2" type="ORF">EAH81_19550</name>
</gene>
<dbReference type="NCBIfam" id="TIGR01451">
    <property type="entry name" value="B_ant_repeat"/>
    <property type="match status" value="1"/>
</dbReference>
<comment type="caution">
    <text evidence="2">The sequence shown here is derived from an EMBL/GenBank/DDBJ whole genome shotgun (WGS) entry which is preliminary data.</text>
</comment>
<dbReference type="Gene3D" id="2.60.40.10">
    <property type="entry name" value="Immunoglobulins"/>
    <property type="match status" value="1"/>
</dbReference>
<dbReference type="EMBL" id="RCZH01000014">
    <property type="protein sequence ID" value="TPG36271.1"/>
    <property type="molecule type" value="Genomic_DNA"/>
</dbReference>
<dbReference type="AlphaFoldDB" id="A0A502EIW5"/>
<evidence type="ECO:0000259" key="1">
    <source>
        <dbReference type="Pfam" id="PF24346"/>
    </source>
</evidence>
<dbReference type="NCBIfam" id="NF033708">
    <property type="entry name" value="T9SS_Cterm_ChiA"/>
    <property type="match status" value="1"/>
</dbReference>
<proteinExistence type="predicted"/>
<protein>
    <submittedName>
        <fullName evidence="2">T9SS C-terminal target domain-containing protein</fullName>
    </submittedName>
</protein>
<dbReference type="InterPro" id="IPR013783">
    <property type="entry name" value="Ig-like_fold"/>
</dbReference>